<dbReference type="Proteomes" id="UP000611762">
    <property type="component" value="Unassembled WGS sequence"/>
</dbReference>
<organism evidence="1 2">
    <name type="scientific">Congzhengia minquanensis</name>
    <dbReference type="NCBI Taxonomy" id="2763657"/>
    <lineage>
        <taxon>Bacteria</taxon>
        <taxon>Bacillati</taxon>
        <taxon>Bacillota</taxon>
        <taxon>Clostridia</taxon>
        <taxon>Eubacteriales</taxon>
        <taxon>Oscillospiraceae</taxon>
        <taxon>Congzhengia</taxon>
    </lineage>
</organism>
<sequence length="140" mass="16593">MNKSFIIEMLKNCKSWEEGTIITFRHKDWELIFRKEESIYKPFTVSGKKRNSNETISRRYTNAEKAFLHILNGFNENTWDKVREAARGQVELYSVDGYEIVDRFDERSEGAKVGYSLYYNGNEDSNRWFNIVIEPVEVSE</sequence>
<reference evidence="1" key="1">
    <citation type="submission" date="2020-08" db="EMBL/GenBank/DDBJ databases">
        <title>Genome public.</title>
        <authorList>
            <person name="Liu C."/>
            <person name="Sun Q."/>
        </authorList>
    </citation>
    <scope>NUCLEOTIDE SEQUENCE</scope>
    <source>
        <strain evidence="1">H8</strain>
    </source>
</reference>
<accession>A0A926DP79</accession>
<dbReference type="RefSeq" id="WP_249311957.1">
    <property type="nucleotide sequence ID" value="NZ_JACRSU010000002.1"/>
</dbReference>
<proteinExistence type="predicted"/>
<name>A0A926DP79_9FIRM</name>
<keyword evidence="2" id="KW-1185">Reference proteome</keyword>
<dbReference type="AlphaFoldDB" id="A0A926DP79"/>
<evidence type="ECO:0000313" key="1">
    <source>
        <dbReference type="EMBL" id="MBC8540809.1"/>
    </source>
</evidence>
<protein>
    <submittedName>
        <fullName evidence="1">Uncharacterized protein</fullName>
    </submittedName>
</protein>
<comment type="caution">
    <text evidence="1">The sequence shown here is derived from an EMBL/GenBank/DDBJ whole genome shotgun (WGS) entry which is preliminary data.</text>
</comment>
<dbReference type="EMBL" id="JACRSU010000002">
    <property type="protein sequence ID" value="MBC8540809.1"/>
    <property type="molecule type" value="Genomic_DNA"/>
</dbReference>
<gene>
    <name evidence="1" type="ORF">H8698_07445</name>
</gene>
<evidence type="ECO:0000313" key="2">
    <source>
        <dbReference type="Proteomes" id="UP000611762"/>
    </source>
</evidence>